<reference evidence="3 4" key="1">
    <citation type="submission" date="2021-06" db="EMBL/GenBank/DDBJ databases">
        <title>50 bacteria genomes isolated from Dapeng, Shenzhen, China.</title>
        <authorList>
            <person name="Zheng W."/>
            <person name="Yu S."/>
            <person name="Huang Y."/>
        </authorList>
    </citation>
    <scope>NUCLEOTIDE SEQUENCE [LARGE SCALE GENOMIC DNA]</scope>
    <source>
        <strain evidence="3 4">DP1N14-2</strain>
    </source>
</reference>
<evidence type="ECO:0000313" key="3">
    <source>
        <dbReference type="EMBL" id="MBY6138538.1"/>
    </source>
</evidence>
<evidence type="ECO:0000313" key="4">
    <source>
        <dbReference type="Proteomes" id="UP000766629"/>
    </source>
</evidence>
<keyword evidence="3" id="KW-0378">Hydrolase</keyword>
<sequence length="123" mass="14249">MGKLKGRAVKPRLQPARSRLAGAPVGERQRSQQRDAVHSWRAWYKTARWQKLRLQVLKRDGWTCQQTGELLVGKYPALNSPVVDHLKPHRGDPDLFWDPDNLQTVSKRYHDGEKQSMEKRGLV</sequence>
<dbReference type="Proteomes" id="UP000766629">
    <property type="component" value="Unassembled WGS sequence"/>
</dbReference>
<dbReference type="InterPro" id="IPR003615">
    <property type="entry name" value="HNH_nuc"/>
</dbReference>
<proteinExistence type="predicted"/>
<dbReference type="EMBL" id="JAHVJA010000001">
    <property type="protein sequence ID" value="MBY6138538.1"/>
    <property type="molecule type" value="Genomic_DNA"/>
</dbReference>
<dbReference type="RefSeq" id="WP_222507351.1">
    <property type="nucleotide sequence ID" value="NZ_JAHVJA010000001.1"/>
</dbReference>
<gene>
    <name evidence="3" type="ORF">KUV26_03740</name>
</gene>
<feature type="region of interest" description="Disordered" evidence="1">
    <location>
        <begin position="1"/>
        <end position="33"/>
    </location>
</feature>
<keyword evidence="3" id="KW-0540">Nuclease</keyword>
<organism evidence="3 4">
    <name type="scientific">Leisingera daeponensis</name>
    <dbReference type="NCBI Taxonomy" id="405746"/>
    <lineage>
        <taxon>Bacteria</taxon>
        <taxon>Pseudomonadati</taxon>
        <taxon>Pseudomonadota</taxon>
        <taxon>Alphaproteobacteria</taxon>
        <taxon>Rhodobacterales</taxon>
        <taxon>Roseobacteraceae</taxon>
        <taxon>Leisingera</taxon>
    </lineage>
</organism>
<dbReference type="PANTHER" id="PTHR41286">
    <property type="entry name" value="HNH NUCLEASE YAJD-RELATED"/>
    <property type="match status" value="1"/>
</dbReference>
<accession>A0ABS7NBG1</accession>
<dbReference type="GO" id="GO:0004519">
    <property type="term" value="F:endonuclease activity"/>
    <property type="evidence" value="ECO:0007669"/>
    <property type="project" value="UniProtKB-KW"/>
</dbReference>
<feature type="domain" description="HNH nuclease" evidence="2">
    <location>
        <begin position="51"/>
        <end position="111"/>
    </location>
</feature>
<keyword evidence="3" id="KW-0255">Endonuclease</keyword>
<dbReference type="PANTHER" id="PTHR41286:SF1">
    <property type="entry name" value="HNH NUCLEASE YAJD-RELATED"/>
    <property type="match status" value="1"/>
</dbReference>
<dbReference type="SMART" id="SM00507">
    <property type="entry name" value="HNHc"/>
    <property type="match status" value="1"/>
</dbReference>
<comment type="caution">
    <text evidence="3">The sequence shown here is derived from an EMBL/GenBank/DDBJ whole genome shotgun (WGS) entry which is preliminary data.</text>
</comment>
<feature type="compositionally biased region" description="Basic residues" evidence="1">
    <location>
        <begin position="1"/>
        <end position="10"/>
    </location>
</feature>
<evidence type="ECO:0000256" key="1">
    <source>
        <dbReference type="SAM" id="MobiDB-lite"/>
    </source>
</evidence>
<name>A0ABS7NBG1_9RHOB</name>
<evidence type="ECO:0000259" key="2">
    <source>
        <dbReference type="SMART" id="SM00507"/>
    </source>
</evidence>
<protein>
    <submittedName>
        <fullName evidence="3">HNH endonuclease</fullName>
    </submittedName>
</protein>
<keyword evidence="4" id="KW-1185">Reference proteome</keyword>